<dbReference type="Gene3D" id="1.10.10.10">
    <property type="entry name" value="Winged helix-like DNA-binding domain superfamily/Winged helix DNA-binding domain"/>
    <property type="match status" value="1"/>
</dbReference>
<dbReference type="PANTHER" id="PTHR44688:SF16">
    <property type="entry name" value="DNA-BINDING TRANSCRIPTIONAL ACTIVATOR DEVR_DOSR"/>
    <property type="match status" value="1"/>
</dbReference>
<evidence type="ECO:0000259" key="5">
    <source>
        <dbReference type="PROSITE" id="PS50043"/>
    </source>
</evidence>
<dbReference type="CDD" id="cd06170">
    <property type="entry name" value="LuxR_C_like"/>
    <property type="match status" value="1"/>
</dbReference>
<protein>
    <submittedName>
        <fullName evidence="6">Response regulator transcription factor</fullName>
    </submittedName>
</protein>
<feature type="domain" description="HTH luxR-type" evidence="5">
    <location>
        <begin position="282"/>
        <end position="343"/>
    </location>
</feature>
<dbReference type="PRINTS" id="PR00038">
    <property type="entry name" value="HTHLUXR"/>
</dbReference>
<proteinExistence type="predicted"/>
<keyword evidence="2" id="KW-0238">DNA-binding</keyword>
<feature type="transmembrane region" description="Helical" evidence="4">
    <location>
        <begin position="259"/>
        <end position="277"/>
    </location>
</feature>
<reference evidence="6 7" key="1">
    <citation type="submission" date="2020-04" db="EMBL/GenBank/DDBJ databases">
        <authorList>
            <person name="Yoon J."/>
        </authorList>
    </citation>
    <scope>NUCLEOTIDE SEQUENCE [LARGE SCALE GENOMIC DNA]</scope>
    <source>
        <strain evidence="6 7">DJ-13</strain>
    </source>
</reference>
<dbReference type="SMART" id="SM00421">
    <property type="entry name" value="HTH_LUXR"/>
    <property type="match status" value="1"/>
</dbReference>
<name>A0ABX1GPI8_9FLAO</name>
<keyword evidence="4" id="KW-0812">Transmembrane</keyword>
<keyword evidence="4" id="KW-0472">Membrane</keyword>
<evidence type="ECO:0000256" key="1">
    <source>
        <dbReference type="ARBA" id="ARBA00023015"/>
    </source>
</evidence>
<dbReference type="PANTHER" id="PTHR44688">
    <property type="entry name" value="DNA-BINDING TRANSCRIPTIONAL ACTIVATOR DEVR_DOSR"/>
    <property type="match status" value="1"/>
</dbReference>
<dbReference type="PROSITE" id="PS00622">
    <property type="entry name" value="HTH_LUXR_1"/>
    <property type="match status" value="1"/>
</dbReference>
<keyword evidence="7" id="KW-1185">Reference proteome</keyword>
<dbReference type="Proteomes" id="UP000718451">
    <property type="component" value="Unassembled WGS sequence"/>
</dbReference>
<accession>A0ABX1GPI8</accession>
<keyword evidence="3" id="KW-0804">Transcription</keyword>
<keyword evidence="4" id="KW-1133">Transmembrane helix</keyword>
<evidence type="ECO:0000256" key="4">
    <source>
        <dbReference type="SAM" id="Phobius"/>
    </source>
</evidence>
<dbReference type="SUPFAM" id="SSF46894">
    <property type="entry name" value="C-terminal effector domain of the bipartite response regulators"/>
    <property type="match status" value="1"/>
</dbReference>
<sequence length="343" mass="39178">MKPFFTLVAILAAYTLQGQYHFSGQVAENYINQNVYLSLVEDYRKTSRVYLNQVFQTTVADSLGFFSFEGNSLPAQNRIYRIHVDGCEEGLNGKNHFLRECSTTESLLFIANNNDTISIPLLSGQAFCEVSSSNDASGLLLEMESLKEEMIVDFIGHHSKTASSIHYDNWFKKFQEFANSTNEPLVELSVYEFLSDRKNETYNHYLESLSTSTFYNDLQNSLLETYPDSKFTEQYRKELHADENLIESDENSFAFNSNIIVSLIILIMFIIGAFYILKKRKSNKGFATLTPQEQKITEAIKSGKTNKEIATELFISHSTVKTHVNNIYKKLGVSSRTELQSKF</sequence>
<organism evidence="6 7">
    <name type="scientific">Croceivirga thetidis</name>
    <dbReference type="NCBI Taxonomy" id="2721623"/>
    <lineage>
        <taxon>Bacteria</taxon>
        <taxon>Pseudomonadati</taxon>
        <taxon>Bacteroidota</taxon>
        <taxon>Flavobacteriia</taxon>
        <taxon>Flavobacteriales</taxon>
        <taxon>Flavobacteriaceae</taxon>
        <taxon>Croceivirga</taxon>
    </lineage>
</organism>
<dbReference type="InterPro" id="IPR000792">
    <property type="entry name" value="Tscrpt_reg_LuxR_C"/>
</dbReference>
<dbReference type="EMBL" id="JAAWWL010000001">
    <property type="protein sequence ID" value="NKI31847.1"/>
    <property type="molecule type" value="Genomic_DNA"/>
</dbReference>
<evidence type="ECO:0000256" key="2">
    <source>
        <dbReference type="ARBA" id="ARBA00023125"/>
    </source>
</evidence>
<keyword evidence="1" id="KW-0805">Transcription regulation</keyword>
<dbReference type="Pfam" id="PF00196">
    <property type="entry name" value="GerE"/>
    <property type="match status" value="1"/>
</dbReference>
<dbReference type="InterPro" id="IPR036388">
    <property type="entry name" value="WH-like_DNA-bd_sf"/>
</dbReference>
<dbReference type="InterPro" id="IPR016032">
    <property type="entry name" value="Sig_transdc_resp-reg_C-effctor"/>
</dbReference>
<evidence type="ECO:0000313" key="6">
    <source>
        <dbReference type="EMBL" id="NKI31847.1"/>
    </source>
</evidence>
<dbReference type="PROSITE" id="PS50043">
    <property type="entry name" value="HTH_LUXR_2"/>
    <property type="match status" value="1"/>
</dbReference>
<gene>
    <name evidence="6" type="ORF">HCU67_07795</name>
</gene>
<dbReference type="RefSeq" id="WP_168551994.1">
    <property type="nucleotide sequence ID" value="NZ_JAAWWL010000001.1"/>
</dbReference>
<comment type="caution">
    <text evidence="6">The sequence shown here is derived from an EMBL/GenBank/DDBJ whole genome shotgun (WGS) entry which is preliminary data.</text>
</comment>
<evidence type="ECO:0000256" key="3">
    <source>
        <dbReference type="ARBA" id="ARBA00023163"/>
    </source>
</evidence>
<evidence type="ECO:0000313" key="7">
    <source>
        <dbReference type="Proteomes" id="UP000718451"/>
    </source>
</evidence>